<proteinExistence type="predicted"/>
<dbReference type="PANTHER" id="PTHR47150">
    <property type="entry name" value="OS12G0169200 PROTEIN"/>
    <property type="match status" value="1"/>
</dbReference>
<name>A0ABQ5BZ94_9ASTR</name>
<keyword evidence="2" id="KW-1185">Reference proteome</keyword>
<dbReference type="PANTHER" id="PTHR47150:SF5">
    <property type="entry name" value="OS07G0546750 PROTEIN"/>
    <property type="match status" value="1"/>
</dbReference>
<gene>
    <name evidence="1" type="ORF">Tco_0877952</name>
</gene>
<accession>A0ABQ5BZ94</accession>
<dbReference type="Pfam" id="PF04827">
    <property type="entry name" value="Plant_tran"/>
    <property type="match status" value="1"/>
</dbReference>
<dbReference type="InterPro" id="IPR006912">
    <property type="entry name" value="Harbinger_derived_prot"/>
</dbReference>
<evidence type="ECO:0000313" key="1">
    <source>
        <dbReference type="EMBL" id="GJT19246.1"/>
    </source>
</evidence>
<dbReference type="Proteomes" id="UP001151760">
    <property type="component" value="Unassembled WGS sequence"/>
</dbReference>
<reference evidence="1" key="2">
    <citation type="submission" date="2022-01" db="EMBL/GenBank/DDBJ databases">
        <authorList>
            <person name="Yamashiro T."/>
            <person name="Shiraishi A."/>
            <person name="Satake H."/>
            <person name="Nakayama K."/>
        </authorList>
    </citation>
    <scope>NUCLEOTIDE SEQUENCE</scope>
</reference>
<protein>
    <submittedName>
        <fullName evidence="1">ALP1-like protein</fullName>
    </submittedName>
</protein>
<organism evidence="1 2">
    <name type="scientific">Tanacetum coccineum</name>
    <dbReference type="NCBI Taxonomy" id="301880"/>
    <lineage>
        <taxon>Eukaryota</taxon>
        <taxon>Viridiplantae</taxon>
        <taxon>Streptophyta</taxon>
        <taxon>Embryophyta</taxon>
        <taxon>Tracheophyta</taxon>
        <taxon>Spermatophyta</taxon>
        <taxon>Magnoliopsida</taxon>
        <taxon>eudicotyledons</taxon>
        <taxon>Gunneridae</taxon>
        <taxon>Pentapetalae</taxon>
        <taxon>asterids</taxon>
        <taxon>campanulids</taxon>
        <taxon>Asterales</taxon>
        <taxon>Asteraceae</taxon>
        <taxon>Asteroideae</taxon>
        <taxon>Anthemideae</taxon>
        <taxon>Anthemidinae</taxon>
        <taxon>Tanacetum</taxon>
    </lineage>
</organism>
<reference evidence="1" key="1">
    <citation type="journal article" date="2022" name="Int. J. Mol. Sci.">
        <title>Draft Genome of Tanacetum Coccineum: Genomic Comparison of Closely Related Tanacetum-Family Plants.</title>
        <authorList>
            <person name="Yamashiro T."/>
            <person name="Shiraishi A."/>
            <person name="Nakayama K."/>
            <person name="Satake H."/>
        </authorList>
    </citation>
    <scope>NUCLEOTIDE SEQUENCE</scope>
</reference>
<evidence type="ECO:0000313" key="2">
    <source>
        <dbReference type="Proteomes" id="UP001151760"/>
    </source>
</evidence>
<comment type="caution">
    <text evidence="1">The sequence shown here is derived from an EMBL/GenBank/DDBJ whole genome shotgun (WGS) entry which is preliminary data.</text>
</comment>
<dbReference type="EMBL" id="BQNB010013702">
    <property type="protein sequence ID" value="GJT19246.1"/>
    <property type="molecule type" value="Genomic_DNA"/>
</dbReference>
<sequence length="226" mass="26234">MYQKRRHFSVDECTSKIHQLAYNTAPDSLNEYLQLGQETSRLCFEHFYLKRLIIKLGCGYDTLPLLNSYYYRITYLLKECSKALIAHTGSGLGIQWHIKGKFVDVILVRMHSFCWKLLRHKTYGYGMLSFGVSGLKIDVNVIHHSPLFNDLKEEKAPEVPFLANGVTYPWGYYLVDAIYLEWLPLVMSISNISEDDHNRLRYKRMHEATRKGVKQAFGALIGNALY</sequence>